<reference evidence="11" key="1">
    <citation type="submission" date="2021-10" db="EMBL/GenBank/DDBJ databases">
        <title>Anaerobic single-cell dispensing facilitates the cultivation of human gut bacteria.</title>
        <authorList>
            <person name="Afrizal A."/>
        </authorList>
    </citation>
    <scope>NUCLEOTIDE SEQUENCE</scope>
    <source>
        <strain evidence="11">CLA-AA-H215</strain>
    </source>
</reference>
<evidence type="ECO:0000256" key="7">
    <source>
        <dbReference type="ARBA" id="ARBA00023012"/>
    </source>
</evidence>
<dbReference type="Pfam" id="PF00512">
    <property type="entry name" value="HisKA"/>
    <property type="match status" value="1"/>
</dbReference>
<evidence type="ECO:0000256" key="4">
    <source>
        <dbReference type="ARBA" id="ARBA00022553"/>
    </source>
</evidence>
<dbReference type="SUPFAM" id="SSF55874">
    <property type="entry name" value="ATPase domain of HSP90 chaperone/DNA topoisomerase II/histidine kinase"/>
    <property type="match status" value="1"/>
</dbReference>
<evidence type="ECO:0000259" key="10">
    <source>
        <dbReference type="PROSITE" id="PS50885"/>
    </source>
</evidence>
<keyword evidence="4" id="KW-0597">Phosphoprotein</keyword>
<dbReference type="PROSITE" id="PS50109">
    <property type="entry name" value="HIS_KIN"/>
    <property type="match status" value="1"/>
</dbReference>
<evidence type="ECO:0000256" key="8">
    <source>
        <dbReference type="SAM" id="Phobius"/>
    </source>
</evidence>
<sequence length="491" mass="55594">MEKNKSRRPSLRLHLFITILMLVVLAMTVTNCLTLQTALELQIDSFTQEMQGQALVLTRQLSGSGYFEHSDDPTVNAVIEQTADMWGGRIQVIDRSFRIVRDTYAVDTGKYNISEYVIRCLDGQSSSSFDTEGQFVAFAQPIYEKNFKASVISVSPVEANNVVQDAIEGVLLVTADLQSVVAPFRQAREKDMILMSAATCIAVLVILVIVVYWMRPFKKLVQQIDRAAEGGLKDEVDVHNYAETLRISEAFNRTLKRMQMLDASRQEFVSNVSHELKTPITSIRVLADSLMGMEGAPVELYREFMEDISNEIDRESQIIDDLLSMVRLENKEQTLNISQVSINEMMELLLKRLRPIAKKRNIELLFESFRPVTADIDEVKLNLAVTNLVENAIKYNQDSGWVKVSLNADHKFFYIKVTDNGCGIPEDAVEHIFERFYRVDKARSRETGGTGLGLSITKTIVQLHHGAIKVHSKLQEGTTFVVRIPMIYIKE</sequence>
<evidence type="ECO:0000313" key="11">
    <source>
        <dbReference type="EMBL" id="MCC2230716.1"/>
    </source>
</evidence>
<organism evidence="11 12">
    <name type="scientific">Hominifimenecus microfluidus</name>
    <dbReference type="NCBI Taxonomy" id="2885348"/>
    <lineage>
        <taxon>Bacteria</taxon>
        <taxon>Bacillati</taxon>
        <taxon>Bacillota</taxon>
        <taxon>Clostridia</taxon>
        <taxon>Lachnospirales</taxon>
        <taxon>Lachnospiraceae</taxon>
        <taxon>Hominifimenecus</taxon>
    </lineage>
</organism>
<dbReference type="InterPro" id="IPR050351">
    <property type="entry name" value="BphY/WalK/GraS-like"/>
</dbReference>
<dbReference type="PRINTS" id="PR00344">
    <property type="entry name" value="BCTRLSENSOR"/>
</dbReference>
<dbReference type="GO" id="GO:0000155">
    <property type="term" value="F:phosphorelay sensor kinase activity"/>
    <property type="evidence" value="ECO:0007669"/>
    <property type="project" value="InterPro"/>
</dbReference>
<dbReference type="RefSeq" id="WP_349166591.1">
    <property type="nucleotide sequence ID" value="NZ_JBBNNY010000019.1"/>
</dbReference>
<dbReference type="AlphaFoldDB" id="A0AAE3EB33"/>
<dbReference type="Gene3D" id="3.30.565.10">
    <property type="entry name" value="Histidine kinase-like ATPase, C-terminal domain"/>
    <property type="match status" value="1"/>
</dbReference>
<evidence type="ECO:0000256" key="3">
    <source>
        <dbReference type="ARBA" id="ARBA00012438"/>
    </source>
</evidence>
<dbReference type="EMBL" id="JAJEQR010000015">
    <property type="protein sequence ID" value="MCC2230716.1"/>
    <property type="molecule type" value="Genomic_DNA"/>
</dbReference>
<comment type="subcellular location">
    <subcellularLocation>
        <location evidence="2">Membrane</location>
    </subcellularLocation>
</comment>
<dbReference type="InterPro" id="IPR036097">
    <property type="entry name" value="HisK_dim/P_sf"/>
</dbReference>
<comment type="caution">
    <text evidence="11">The sequence shown here is derived from an EMBL/GenBank/DDBJ whole genome shotgun (WGS) entry which is preliminary data.</text>
</comment>
<keyword evidence="12" id="KW-1185">Reference proteome</keyword>
<keyword evidence="5" id="KW-0808">Transferase</keyword>
<evidence type="ECO:0000256" key="6">
    <source>
        <dbReference type="ARBA" id="ARBA00022777"/>
    </source>
</evidence>
<evidence type="ECO:0000256" key="1">
    <source>
        <dbReference type="ARBA" id="ARBA00000085"/>
    </source>
</evidence>
<dbReference type="InterPro" id="IPR004358">
    <property type="entry name" value="Sig_transdc_His_kin-like_C"/>
</dbReference>
<proteinExistence type="predicted"/>
<dbReference type="EC" id="2.7.13.3" evidence="3"/>
<dbReference type="Gene3D" id="1.10.287.130">
    <property type="match status" value="1"/>
</dbReference>
<dbReference type="PANTHER" id="PTHR45453">
    <property type="entry name" value="PHOSPHATE REGULON SENSOR PROTEIN PHOR"/>
    <property type="match status" value="1"/>
</dbReference>
<dbReference type="PROSITE" id="PS50885">
    <property type="entry name" value="HAMP"/>
    <property type="match status" value="1"/>
</dbReference>
<dbReference type="SUPFAM" id="SSF47384">
    <property type="entry name" value="Homodimeric domain of signal transducing histidine kinase"/>
    <property type="match status" value="1"/>
</dbReference>
<dbReference type="InterPro" id="IPR003660">
    <property type="entry name" value="HAMP_dom"/>
</dbReference>
<dbReference type="CDD" id="cd00075">
    <property type="entry name" value="HATPase"/>
    <property type="match status" value="1"/>
</dbReference>
<evidence type="ECO:0000259" key="9">
    <source>
        <dbReference type="PROSITE" id="PS50109"/>
    </source>
</evidence>
<keyword evidence="8" id="KW-1133">Transmembrane helix</keyword>
<dbReference type="InterPro" id="IPR003661">
    <property type="entry name" value="HisK_dim/P_dom"/>
</dbReference>
<keyword evidence="7" id="KW-0902">Two-component regulatory system</keyword>
<gene>
    <name evidence="11" type="ORF">LKD81_06835</name>
</gene>
<dbReference type="Pfam" id="PF02518">
    <property type="entry name" value="HATPase_c"/>
    <property type="match status" value="1"/>
</dbReference>
<keyword evidence="8" id="KW-0812">Transmembrane</keyword>
<evidence type="ECO:0000256" key="2">
    <source>
        <dbReference type="ARBA" id="ARBA00004370"/>
    </source>
</evidence>
<evidence type="ECO:0000313" key="12">
    <source>
        <dbReference type="Proteomes" id="UP001198182"/>
    </source>
</evidence>
<dbReference type="GO" id="GO:0016036">
    <property type="term" value="P:cellular response to phosphate starvation"/>
    <property type="evidence" value="ECO:0007669"/>
    <property type="project" value="TreeGrafter"/>
</dbReference>
<name>A0AAE3EB33_9FIRM</name>
<dbReference type="CDD" id="cd00082">
    <property type="entry name" value="HisKA"/>
    <property type="match status" value="1"/>
</dbReference>
<dbReference type="FunFam" id="3.30.565.10:FF:000006">
    <property type="entry name" value="Sensor histidine kinase WalK"/>
    <property type="match status" value="1"/>
</dbReference>
<dbReference type="InterPro" id="IPR036890">
    <property type="entry name" value="HATPase_C_sf"/>
</dbReference>
<dbReference type="SMART" id="SM00387">
    <property type="entry name" value="HATPase_c"/>
    <property type="match status" value="1"/>
</dbReference>
<dbReference type="PANTHER" id="PTHR45453:SF1">
    <property type="entry name" value="PHOSPHATE REGULON SENSOR PROTEIN PHOR"/>
    <property type="match status" value="1"/>
</dbReference>
<feature type="domain" description="HAMP" evidence="10">
    <location>
        <begin position="214"/>
        <end position="263"/>
    </location>
</feature>
<dbReference type="GO" id="GO:0005886">
    <property type="term" value="C:plasma membrane"/>
    <property type="evidence" value="ECO:0007669"/>
    <property type="project" value="TreeGrafter"/>
</dbReference>
<dbReference type="Proteomes" id="UP001198182">
    <property type="component" value="Unassembled WGS sequence"/>
</dbReference>
<feature type="domain" description="Histidine kinase" evidence="9">
    <location>
        <begin position="271"/>
        <end position="488"/>
    </location>
</feature>
<evidence type="ECO:0000256" key="5">
    <source>
        <dbReference type="ARBA" id="ARBA00022679"/>
    </source>
</evidence>
<accession>A0AAE3EB33</accession>
<dbReference type="SMART" id="SM00388">
    <property type="entry name" value="HisKA"/>
    <property type="match status" value="1"/>
</dbReference>
<dbReference type="Gene3D" id="6.10.340.10">
    <property type="match status" value="1"/>
</dbReference>
<feature type="transmembrane region" description="Helical" evidence="8">
    <location>
        <begin position="192"/>
        <end position="214"/>
    </location>
</feature>
<protein>
    <recommendedName>
        <fullName evidence="3">histidine kinase</fullName>
        <ecNumber evidence="3">2.7.13.3</ecNumber>
    </recommendedName>
</protein>
<dbReference type="InterPro" id="IPR005467">
    <property type="entry name" value="His_kinase_dom"/>
</dbReference>
<keyword evidence="8" id="KW-0472">Membrane</keyword>
<comment type="catalytic activity">
    <reaction evidence="1">
        <text>ATP + protein L-histidine = ADP + protein N-phospho-L-histidine.</text>
        <dbReference type="EC" id="2.7.13.3"/>
    </reaction>
</comment>
<dbReference type="InterPro" id="IPR003594">
    <property type="entry name" value="HATPase_dom"/>
</dbReference>
<keyword evidence="6 11" id="KW-0418">Kinase</keyword>
<dbReference type="GO" id="GO:0004721">
    <property type="term" value="F:phosphoprotein phosphatase activity"/>
    <property type="evidence" value="ECO:0007669"/>
    <property type="project" value="TreeGrafter"/>
</dbReference>